<dbReference type="PANTHER" id="PTHR45138">
    <property type="entry name" value="REGULATORY COMPONENTS OF SENSORY TRANSDUCTION SYSTEM"/>
    <property type="match status" value="1"/>
</dbReference>
<keyword evidence="3" id="KW-0597">Phosphoprotein</keyword>
<evidence type="ECO:0000313" key="7">
    <source>
        <dbReference type="Proteomes" id="UP001467690"/>
    </source>
</evidence>
<gene>
    <name evidence="6" type="ORF">ABS311_15080</name>
</gene>
<evidence type="ECO:0000259" key="4">
    <source>
        <dbReference type="PROSITE" id="PS50110"/>
    </source>
</evidence>
<dbReference type="InterPro" id="IPR050469">
    <property type="entry name" value="Diguanylate_Cyclase"/>
</dbReference>
<dbReference type="InterPro" id="IPR011006">
    <property type="entry name" value="CheY-like_superfamily"/>
</dbReference>
<dbReference type="InterPro" id="IPR043128">
    <property type="entry name" value="Rev_trsase/Diguanyl_cyclase"/>
</dbReference>
<dbReference type="SMART" id="SM00267">
    <property type="entry name" value="GGDEF"/>
    <property type="match status" value="1"/>
</dbReference>
<feature type="modified residue" description="4-aspartylphosphate" evidence="3">
    <location>
        <position position="59"/>
    </location>
</feature>
<evidence type="ECO:0000256" key="1">
    <source>
        <dbReference type="ARBA" id="ARBA00012528"/>
    </source>
</evidence>
<dbReference type="SUPFAM" id="SSF55073">
    <property type="entry name" value="Nucleotide cyclase"/>
    <property type="match status" value="1"/>
</dbReference>
<evidence type="ECO:0000313" key="6">
    <source>
        <dbReference type="EMBL" id="MER2493204.1"/>
    </source>
</evidence>
<dbReference type="PROSITE" id="PS50887">
    <property type="entry name" value="GGDEF"/>
    <property type="match status" value="1"/>
</dbReference>
<dbReference type="EC" id="2.7.7.65" evidence="1"/>
<feature type="domain" description="GGDEF" evidence="5">
    <location>
        <begin position="169"/>
        <end position="306"/>
    </location>
</feature>
<evidence type="ECO:0000256" key="2">
    <source>
        <dbReference type="ARBA" id="ARBA00034247"/>
    </source>
</evidence>
<dbReference type="Pfam" id="PF00072">
    <property type="entry name" value="Response_reg"/>
    <property type="match status" value="1"/>
</dbReference>
<dbReference type="GO" id="GO:0052621">
    <property type="term" value="F:diguanylate cyclase activity"/>
    <property type="evidence" value="ECO:0007669"/>
    <property type="project" value="UniProtKB-EC"/>
</dbReference>
<dbReference type="Pfam" id="PF00990">
    <property type="entry name" value="GGDEF"/>
    <property type="match status" value="1"/>
</dbReference>
<comment type="catalytic activity">
    <reaction evidence="2">
        <text>2 GTP = 3',3'-c-di-GMP + 2 diphosphate</text>
        <dbReference type="Rhea" id="RHEA:24898"/>
        <dbReference type="ChEBI" id="CHEBI:33019"/>
        <dbReference type="ChEBI" id="CHEBI:37565"/>
        <dbReference type="ChEBI" id="CHEBI:58805"/>
        <dbReference type="EC" id="2.7.7.65"/>
    </reaction>
</comment>
<feature type="domain" description="Response regulatory" evidence="4">
    <location>
        <begin position="10"/>
        <end position="126"/>
    </location>
</feature>
<dbReference type="NCBIfam" id="TIGR00254">
    <property type="entry name" value="GGDEF"/>
    <property type="match status" value="1"/>
</dbReference>
<dbReference type="PANTHER" id="PTHR45138:SF9">
    <property type="entry name" value="DIGUANYLATE CYCLASE DGCM-RELATED"/>
    <property type="match status" value="1"/>
</dbReference>
<evidence type="ECO:0000256" key="3">
    <source>
        <dbReference type="PROSITE-ProRule" id="PRU00169"/>
    </source>
</evidence>
<dbReference type="InterPro" id="IPR029787">
    <property type="entry name" value="Nucleotide_cyclase"/>
</dbReference>
<reference evidence="6 7" key="1">
    <citation type="submission" date="2024-06" db="EMBL/GenBank/DDBJ databases">
        <authorList>
            <person name="Chen R.Y."/>
        </authorList>
    </citation>
    <scope>NUCLEOTIDE SEQUENCE [LARGE SCALE GENOMIC DNA]</scope>
    <source>
        <strain evidence="6 7">D2</strain>
    </source>
</reference>
<comment type="caution">
    <text evidence="6">The sequence shown here is derived from an EMBL/GenBank/DDBJ whole genome shotgun (WGS) entry which is preliminary data.</text>
</comment>
<keyword evidence="7" id="KW-1185">Reference proteome</keyword>
<accession>A0ABV1RJT0</accession>
<protein>
    <recommendedName>
        <fullName evidence="1">diguanylate cyclase</fullName>
        <ecNumber evidence="1">2.7.7.65</ecNumber>
    </recommendedName>
</protein>
<dbReference type="PROSITE" id="PS50110">
    <property type="entry name" value="RESPONSE_REGULATORY"/>
    <property type="match status" value="1"/>
</dbReference>
<dbReference type="InterPro" id="IPR001789">
    <property type="entry name" value="Sig_transdc_resp-reg_receiver"/>
</dbReference>
<sequence length="308" mass="34377">MTNAIDNQQSVLIVDDQNINTLVLENALSPLYTVYTANGGQAALNILHSQTSIDLVLLDIQMPDLDGYQVLLDIRQNDATKNIPVIFISAKDAAEDEAKGLEFGAMDYITKPFNITVVKARVRNQLSLKKKSDLLEKLANIDGLTEVPNRRRYDEKLDLEWRRCARSSSPLSMIMLDIDAFKPFNDNYGHSAGDEILKQVASTLSKKIRRSGDEAFRYGGEEFVILLPETSFESSIRVAEMMREAIEALDIPHEYSPVEKHITVSLGVSSIVPVATMSAKTLQEFTDLQLYKAKNAGRNQVQGELLQV</sequence>
<dbReference type="CDD" id="cd01949">
    <property type="entry name" value="GGDEF"/>
    <property type="match status" value="1"/>
</dbReference>
<keyword evidence="6" id="KW-0548">Nucleotidyltransferase</keyword>
<proteinExistence type="predicted"/>
<dbReference type="Gene3D" id="3.30.70.270">
    <property type="match status" value="1"/>
</dbReference>
<dbReference type="Proteomes" id="UP001467690">
    <property type="component" value="Unassembled WGS sequence"/>
</dbReference>
<keyword evidence="6" id="KW-0808">Transferase</keyword>
<organism evidence="6 7">
    <name type="scientific">Catenovulum sediminis</name>
    <dbReference type="NCBI Taxonomy" id="1740262"/>
    <lineage>
        <taxon>Bacteria</taxon>
        <taxon>Pseudomonadati</taxon>
        <taxon>Pseudomonadota</taxon>
        <taxon>Gammaproteobacteria</taxon>
        <taxon>Alteromonadales</taxon>
        <taxon>Alteromonadaceae</taxon>
        <taxon>Catenovulum</taxon>
    </lineage>
</organism>
<evidence type="ECO:0000259" key="5">
    <source>
        <dbReference type="PROSITE" id="PS50887"/>
    </source>
</evidence>
<dbReference type="Gene3D" id="3.40.50.2300">
    <property type="match status" value="1"/>
</dbReference>
<dbReference type="EMBL" id="JBELOE010000255">
    <property type="protein sequence ID" value="MER2493204.1"/>
    <property type="molecule type" value="Genomic_DNA"/>
</dbReference>
<dbReference type="RefSeq" id="WP_143870045.1">
    <property type="nucleotide sequence ID" value="NZ_CP041660.1"/>
</dbReference>
<name>A0ABV1RJT0_9ALTE</name>
<dbReference type="SMART" id="SM00448">
    <property type="entry name" value="REC"/>
    <property type="match status" value="1"/>
</dbReference>
<dbReference type="SUPFAM" id="SSF52172">
    <property type="entry name" value="CheY-like"/>
    <property type="match status" value="1"/>
</dbReference>
<dbReference type="InterPro" id="IPR000160">
    <property type="entry name" value="GGDEF_dom"/>
</dbReference>